<evidence type="ECO:0000256" key="1">
    <source>
        <dbReference type="SAM" id="MobiDB-lite"/>
    </source>
</evidence>
<gene>
    <name evidence="2" type="ORF">B0H15DRAFT_947716</name>
</gene>
<organism evidence="2 3">
    <name type="scientific">Mycena belliarum</name>
    <dbReference type="NCBI Taxonomy" id="1033014"/>
    <lineage>
        <taxon>Eukaryota</taxon>
        <taxon>Fungi</taxon>
        <taxon>Dikarya</taxon>
        <taxon>Basidiomycota</taxon>
        <taxon>Agaricomycotina</taxon>
        <taxon>Agaricomycetes</taxon>
        <taxon>Agaricomycetidae</taxon>
        <taxon>Agaricales</taxon>
        <taxon>Marasmiineae</taxon>
        <taxon>Mycenaceae</taxon>
        <taxon>Mycena</taxon>
    </lineage>
</organism>
<sequence>MTPFQGSRLCPQSSNTSSTLVGFGRTQRNEQQHILPILRRDASLSRARQQQAGEQVLASRPGTVSAYPASAHNCRASLSLGSLRTVPRPFLSRTASWAPRAQGLRSAPQSGPFDSGKCAV</sequence>
<evidence type="ECO:0000313" key="2">
    <source>
        <dbReference type="EMBL" id="KAJ7092904.1"/>
    </source>
</evidence>
<proteinExistence type="predicted"/>
<evidence type="ECO:0000313" key="3">
    <source>
        <dbReference type="Proteomes" id="UP001222325"/>
    </source>
</evidence>
<accession>A0AAD6U6M0</accession>
<comment type="caution">
    <text evidence="2">The sequence shown here is derived from an EMBL/GenBank/DDBJ whole genome shotgun (WGS) entry which is preliminary data.</text>
</comment>
<dbReference type="AlphaFoldDB" id="A0AAD6U6M0"/>
<dbReference type="Proteomes" id="UP001222325">
    <property type="component" value="Unassembled WGS sequence"/>
</dbReference>
<dbReference type="EMBL" id="JARJCN010000017">
    <property type="protein sequence ID" value="KAJ7092904.1"/>
    <property type="molecule type" value="Genomic_DNA"/>
</dbReference>
<protein>
    <submittedName>
        <fullName evidence="2">Uncharacterized protein</fullName>
    </submittedName>
</protein>
<name>A0AAD6U6M0_9AGAR</name>
<keyword evidence="3" id="KW-1185">Reference proteome</keyword>
<feature type="region of interest" description="Disordered" evidence="1">
    <location>
        <begin position="95"/>
        <end position="120"/>
    </location>
</feature>
<feature type="region of interest" description="Disordered" evidence="1">
    <location>
        <begin position="1"/>
        <end position="34"/>
    </location>
</feature>
<feature type="compositionally biased region" description="Polar residues" evidence="1">
    <location>
        <begin position="10"/>
        <end position="20"/>
    </location>
</feature>
<reference evidence="2" key="1">
    <citation type="submission" date="2023-03" db="EMBL/GenBank/DDBJ databases">
        <title>Massive genome expansion in bonnet fungi (Mycena s.s.) driven by repeated elements and novel gene families across ecological guilds.</title>
        <authorList>
            <consortium name="Lawrence Berkeley National Laboratory"/>
            <person name="Harder C.B."/>
            <person name="Miyauchi S."/>
            <person name="Viragh M."/>
            <person name="Kuo A."/>
            <person name="Thoen E."/>
            <person name="Andreopoulos B."/>
            <person name="Lu D."/>
            <person name="Skrede I."/>
            <person name="Drula E."/>
            <person name="Henrissat B."/>
            <person name="Morin E."/>
            <person name="Kohler A."/>
            <person name="Barry K."/>
            <person name="LaButti K."/>
            <person name="Morin E."/>
            <person name="Salamov A."/>
            <person name="Lipzen A."/>
            <person name="Mereny Z."/>
            <person name="Hegedus B."/>
            <person name="Baldrian P."/>
            <person name="Stursova M."/>
            <person name="Weitz H."/>
            <person name="Taylor A."/>
            <person name="Grigoriev I.V."/>
            <person name="Nagy L.G."/>
            <person name="Martin F."/>
            <person name="Kauserud H."/>
        </authorList>
    </citation>
    <scope>NUCLEOTIDE SEQUENCE</scope>
    <source>
        <strain evidence="2">CBHHK173m</strain>
    </source>
</reference>